<dbReference type="EC" id="3.1.3.-" evidence="1"/>
<name>A0A5B1CKY7_9BACT</name>
<dbReference type="CDD" id="cd02603">
    <property type="entry name" value="HAD_sEH-N_like"/>
    <property type="match status" value="1"/>
</dbReference>
<organism evidence="1 2">
    <name type="scientific">Rubripirellula obstinata</name>
    <dbReference type="NCBI Taxonomy" id="406547"/>
    <lineage>
        <taxon>Bacteria</taxon>
        <taxon>Pseudomonadati</taxon>
        <taxon>Planctomycetota</taxon>
        <taxon>Planctomycetia</taxon>
        <taxon>Pirellulales</taxon>
        <taxon>Pirellulaceae</taxon>
        <taxon>Rubripirellula</taxon>
    </lineage>
</organism>
<dbReference type="InterPro" id="IPR006439">
    <property type="entry name" value="HAD-SF_hydro_IA"/>
</dbReference>
<dbReference type="GO" id="GO:0016787">
    <property type="term" value="F:hydrolase activity"/>
    <property type="evidence" value="ECO:0007669"/>
    <property type="project" value="UniProtKB-KW"/>
</dbReference>
<dbReference type="EMBL" id="VRLW01000001">
    <property type="protein sequence ID" value="KAA1260200.1"/>
    <property type="molecule type" value="Genomic_DNA"/>
</dbReference>
<accession>A0A5B1CKY7</accession>
<dbReference type="OrthoDB" id="9797415at2"/>
<dbReference type="PANTHER" id="PTHR43611:SF3">
    <property type="entry name" value="FLAVIN MONONUCLEOTIDE HYDROLASE 1, CHLOROPLATIC"/>
    <property type="match status" value="1"/>
</dbReference>
<dbReference type="PANTHER" id="PTHR43611">
    <property type="entry name" value="ALPHA-D-GLUCOSE 1-PHOSPHATE PHOSPHATASE"/>
    <property type="match status" value="1"/>
</dbReference>
<sequence>MIQFVYFDLGNILWSFDEDRACQNAADLFGVGTAEIRQAVYESGLQDRAEHGRVSTTGFCEQLVSSIAGTNQVSDLRAVADALSDMFTPIESMVSVIEAVRCSGARVGILSNTCEHHWDWIGRQQHPMMAGPFDAIVLSYEVNSMKPDDQIYRAAELAAGVPADQILFLDDKPENVLAAKMRGWQAEQCLGGSEANAVLKKRELL</sequence>
<dbReference type="AlphaFoldDB" id="A0A5B1CKY7"/>
<dbReference type="InterPro" id="IPR023198">
    <property type="entry name" value="PGP-like_dom2"/>
</dbReference>
<dbReference type="Gene3D" id="3.40.50.1000">
    <property type="entry name" value="HAD superfamily/HAD-like"/>
    <property type="match status" value="1"/>
</dbReference>
<evidence type="ECO:0000313" key="1">
    <source>
        <dbReference type="EMBL" id="KAA1260200.1"/>
    </source>
</evidence>
<dbReference type="SFLD" id="SFLDS00003">
    <property type="entry name" value="Haloacid_Dehalogenase"/>
    <property type="match status" value="1"/>
</dbReference>
<dbReference type="InterPro" id="IPR036412">
    <property type="entry name" value="HAD-like_sf"/>
</dbReference>
<keyword evidence="2" id="KW-1185">Reference proteome</keyword>
<gene>
    <name evidence="1" type="primary">yihX</name>
    <name evidence="1" type="ORF">LF1_27390</name>
</gene>
<dbReference type="Gene3D" id="1.10.150.240">
    <property type="entry name" value="Putative phosphatase, domain 2"/>
    <property type="match status" value="1"/>
</dbReference>
<reference evidence="1 2" key="1">
    <citation type="submission" date="2019-08" db="EMBL/GenBank/DDBJ databases">
        <title>Deep-cultivation of Planctomycetes and their phenomic and genomic characterization uncovers novel biology.</title>
        <authorList>
            <person name="Wiegand S."/>
            <person name="Jogler M."/>
            <person name="Boedeker C."/>
            <person name="Pinto D."/>
            <person name="Vollmers J."/>
            <person name="Rivas-Marin E."/>
            <person name="Kohn T."/>
            <person name="Peeters S.H."/>
            <person name="Heuer A."/>
            <person name="Rast P."/>
            <person name="Oberbeckmann S."/>
            <person name="Bunk B."/>
            <person name="Jeske O."/>
            <person name="Meyerdierks A."/>
            <person name="Storesund J.E."/>
            <person name="Kallscheuer N."/>
            <person name="Luecker S."/>
            <person name="Lage O.M."/>
            <person name="Pohl T."/>
            <person name="Merkel B.J."/>
            <person name="Hornburger P."/>
            <person name="Mueller R.-W."/>
            <person name="Bruemmer F."/>
            <person name="Labrenz M."/>
            <person name="Spormann A.M."/>
            <person name="Op Den Camp H."/>
            <person name="Overmann J."/>
            <person name="Amann R."/>
            <person name="Jetten M.S.M."/>
            <person name="Mascher T."/>
            <person name="Medema M.H."/>
            <person name="Devos D.P."/>
            <person name="Kaster A.-K."/>
            <person name="Ovreas L."/>
            <person name="Rohde M."/>
            <person name="Galperin M.Y."/>
            <person name="Jogler C."/>
        </authorList>
    </citation>
    <scope>NUCLEOTIDE SEQUENCE [LARGE SCALE GENOMIC DNA]</scope>
    <source>
        <strain evidence="1 2">LF1</strain>
    </source>
</reference>
<dbReference type="InterPro" id="IPR023214">
    <property type="entry name" value="HAD_sf"/>
</dbReference>
<comment type="caution">
    <text evidence="1">The sequence shown here is derived from an EMBL/GenBank/DDBJ whole genome shotgun (WGS) entry which is preliminary data.</text>
</comment>
<dbReference type="NCBIfam" id="TIGR01509">
    <property type="entry name" value="HAD-SF-IA-v3"/>
    <property type="match status" value="1"/>
</dbReference>
<dbReference type="SFLD" id="SFLDG01129">
    <property type="entry name" value="C1.5:_HAD__Beta-PGM__Phosphata"/>
    <property type="match status" value="1"/>
</dbReference>
<proteinExistence type="predicted"/>
<keyword evidence="1" id="KW-0378">Hydrolase</keyword>
<dbReference type="Proteomes" id="UP000322699">
    <property type="component" value="Unassembled WGS sequence"/>
</dbReference>
<dbReference type="Pfam" id="PF00702">
    <property type="entry name" value="Hydrolase"/>
    <property type="match status" value="1"/>
</dbReference>
<dbReference type="RefSeq" id="WP_068265810.1">
    <property type="nucleotide sequence ID" value="NZ_LWSK01000098.1"/>
</dbReference>
<evidence type="ECO:0000313" key="2">
    <source>
        <dbReference type="Proteomes" id="UP000322699"/>
    </source>
</evidence>
<protein>
    <submittedName>
        <fullName evidence="1">Alpha-D-glucose-1-phosphate phosphatase YihX</fullName>
        <ecNumber evidence="1">3.1.3.-</ecNumber>
    </submittedName>
</protein>
<dbReference type="SUPFAM" id="SSF56784">
    <property type="entry name" value="HAD-like"/>
    <property type="match status" value="1"/>
</dbReference>
<dbReference type="PRINTS" id="PR00413">
    <property type="entry name" value="HADHALOGNASE"/>
</dbReference>